<comment type="caution">
    <text evidence="1">The sequence shown here is derived from an EMBL/GenBank/DDBJ whole genome shotgun (WGS) entry which is preliminary data.</text>
</comment>
<dbReference type="AlphaFoldDB" id="A0A226CYN8"/>
<protein>
    <submittedName>
        <fullName evidence="1">Uncharacterized protein</fullName>
    </submittedName>
</protein>
<keyword evidence="2" id="KW-1185">Reference proteome</keyword>
<evidence type="ECO:0000313" key="2">
    <source>
        <dbReference type="Proteomes" id="UP000198287"/>
    </source>
</evidence>
<evidence type="ECO:0000313" key="1">
    <source>
        <dbReference type="EMBL" id="OXA37910.1"/>
    </source>
</evidence>
<name>A0A226CYN8_FOLCA</name>
<proteinExistence type="predicted"/>
<sequence length="140" mass="15975">MNPTLYLAFSFISPALPTTTNTVPAMTRIGQWFESSTIDLVTLHDSVNSAEFNNFTQHFPNSPYLLSFLPLNLPSCPKPYPLFRLSKHWLTVLLVDSSQNQLIAVSHKLLCLPYQYASPEYFLFYMKTGYCIQPSSDLCR</sequence>
<dbReference type="EMBL" id="LNIX01000051">
    <property type="protein sequence ID" value="OXA37910.1"/>
    <property type="molecule type" value="Genomic_DNA"/>
</dbReference>
<dbReference type="Proteomes" id="UP000198287">
    <property type="component" value="Unassembled WGS sequence"/>
</dbReference>
<organism evidence="1 2">
    <name type="scientific">Folsomia candida</name>
    <name type="common">Springtail</name>
    <dbReference type="NCBI Taxonomy" id="158441"/>
    <lineage>
        <taxon>Eukaryota</taxon>
        <taxon>Metazoa</taxon>
        <taxon>Ecdysozoa</taxon>
        <taxon>Arthropoda</taxon>
        <taxon>Hexapoda</taxon>
        <taxon>Collembola</taxon>
        <taxon>Entomobryomorpha</taxon>
        <taxon>Isotomoidea</taxon>
        <taxon>Isotomidae</taxon>
        <taxon>Proisotominae</taxon>
        <taxon>Folsomia</taxon>
    </lineage>
</organism>
<reference evidence="1 2" key="1">
    <citation type="submission" date="2015-12" db="EMBL/GenBank/DDBJ databases">
        <title>The genome of Folsomia candida.</title>
        <authorList>
            <person name="Faddeeva A."/>
            <person name="Derks M.F."/>
            <person name="Anvar Y."/>
            <person name="Smit S."/>
            <person name="Van Straalen N."/>
            <person name="Roelofs D."/>
        </authorList>
    </citation>
    <scope>NUCLEOTIDE SEQUENCE [LARGE SCALE GENOMIC DNA]</scope>
    <source>
        <strain evidence="1 2">VU population</strain>
        <tissue evidence="1">Whole body</tissue>
    </source>
</reference>
<gene>
    <name evidence="1" type="ORF">Fcan01_27311</name>
</gene>
<accession>A0A226CYN8</accession>